<sequence>MTKFQRLLLTVAALFTFLNFVGLAYLIRFLQDLQSTANKQTELLEKNVNIQSIQNPNDSVLKEIIAIKALLTSKSLNNQQTLGVSTEEATLSANLTTSGQITIKDSKWSSLDAYEKKTVASKVVGKIHYGKNYQLLRKEGEWYYLRLSDSSFGWVIDQFVKEI</sequence>
<evidence type="ECO:0008006" key="3">
    <source>
        <dbReference type="Google" id="ProtNLM"/>
    </source>
</evidence>
<accession>A0A1F5MJR3</accession>
<dbReference type="AlphaFoldDB" id="A0A1F5MJR3"/>
<proteinExistence type="predicted"/>
<evidence type="ECO:0000313" key="2">
    <source>
        <dbReference type="Proteomes" id="UP000178017"/>
    </source>
</evidence>
<gene>
    <name evidence="1" type="ORF">A3B49_02125</name>
</gene>
<reference evidence="1 2" key="1">
    <citation type="journal article" date="2016" name="Nat. Commun.">
        <title>Thousands of microbial genomes shed light on interconnected biogeochemical processes in an aquifer system.</title>
        <authorList>
            <person name="Anantharaman K."/>
            <person name="Brown C.T."/>
            <person name="Hug L.A."/>
            <person name="Sharon I."/>
            <person name="Castelle C.J."/>
            <person name="Probst A.J."/>
            <person name="Thomas B.C."/>
            <person name="Singh A."/>
            <person name="Wilkins M.J."/>
            <person name="Karaoz U."/>
            <person name="Brodie E.L."/>
            <person name="Williams K.H."/>
            <person name="Hubbard S.S."/>
            <person name="Banfield J.F."/>
        </authorList>
    </citation>
    <scope>NUCLEOTIDE SEQUENCE [LARGE SCALE GENOMIC DNA]</scope>
</reference>
<dbReference type="EMBL" id="MFDO01000016">
    <property type="protein sequence ID" value="OGE65588.1"/>
    <property type="molecule type" value="Genomic_DNA"/>
</dbReference>
<evidence type="ECO:0000313" key="1">
    <source>
        <dbReference type="EMBL" id="OGE65588.1"/>
    </source>
</evidence>
<dbReference type="Gene3D" id="2.30.30.40">
    <property type="entry name" value="SH3 Domains"/>
    <property type="match status" value="1"/>
</dbReference>
<comment type="caution">
    <text evidence="1">The sequence shown here is derived from an EMBL/GenBank/DDBJ whole genome shotgun (WGS) entry which is preliminary data.</text>
</comment>
<protein>
    <recommendedName>
        <fullName evidence="3">SH3b domain-containing protein</fullName>
    </recommendedName>
</protein>
<name>A0A1F5MJR3_9BACT</name>
<dbReference type="Proteomes" id="UP000178017">
    <property type="component" value="Unassembled WGS sequence"/>
</dbReference>
<organism evidence="1 2">
    <name type="scientific">Candidatus Daviesbacteria bacterium RIFCSPLOWO2_01_FULL_40_24</name>
    <dbReference type="NCBI Taxonomy" id="1797787"/>
    <lineage>
        <taxon>Bacteria</taxon>
        <taxon>Candidatus Daviesiibacteriota</taxon>
    </lineage>
</organism>